<dbReference type="GO" id="GO:0005524">
    <property type="term" value="F:ATP binding"/>
    <property type="evidence" value="ECO:0007669"/>
    <property type="project" value="UniProtKB-KW"/>
</dbReference>
<dbReference type="Pfam" id="PF00196">
    <property type="entry name" value="GerE"/>
    <property type="match status" value="1"/>
</dbReference>
<dbReference type="PANTHER" id="PTHR16305:SF35">
    <property type="entry name" value="TRANSCRIPTIONAL ACTIVATOR DOMAIN"/>
    <property type="match status" value="1"/>
</dbReference>
<evidence type="ECO:0000256" key="1">
    <source>
        <dbReference type="ARBA" id="ARBA00022741"/>
    </source>
</evidence>
<gene>
    <name evidence="4" type="ORF">ACFY35_16850</name>
</gene>
<evidence type="ECO:0000259" key="3">
    <source>
        <dbReference type="PROSITE" id="PS50043"/>
    </source>
</evidence>
<comment type="caution">
    <text evidence="4">The sequence shown here is derived from an EMBL/GenBank/DDBJ whole genome shotgun (WGS) entry which is preliminary data.</text>
</comment>
<keyword evidence="5" id="KW-1185">Reference proteome</keyword>
<dbReference type="InterPro" id="IPR000792">
    <property type="entry name" value="Tscrpt_reg_LuxR_C"/>
</dbReference>
<keyword evidence="1" id="KW-0547">Nucleotide-binding</keyword>
<dbReference type="SMART" id="SM00421">
    <property type="entry name" value="HTH_LUXR"/>
    <property type="match status" value="1"/>
</dbReference>
<dbReference type="RefSeq" id="WP_026206762.1">
    <property type="nucleotide sequence ID" value="NZ_JBIAZU010000003.1"/>
</dbReference>
<dbReference type="PRINTS" id="PR00038">
    <property type="entry name" value="HTHLUXR"/>
</dbReference>
<name>A0ABW6WCT2_9ACTN</name>
<dbReference type="InterPro" id="IPR016032">
    <property type="entry name" value="Sig_transdc_resp-reg_C-effctor"/>
</dbReference>
<dbReference type="PANTHER" id="PTHR16305">
    <property type="entry name" value="TESTICULAR SOLUBLE ADENYLYL CYCLASE"/>
    <property type="match status" value="1"/>
</dbReference>
<feature type="domain" description="HTH luxR-type" evidence="3">
    <location>
        <begin position="853"/>
        <end position="918"/>
    </location>
</feature>
<dbReference type="PROSITE" id="PS00622">
    <property type="entry name" value="HTH_LUXR_1"/>
    <property type="match status" value="1"/>
</dbReference>
<proteinExistence type="predicted"/>
<dbReference type="SUPFAM" id="SSF52540">
    <property type="entry name" value="P-loop containing nucleoside triphosphate hydrolases"/>
    <property type="match status" value="1"/>
</dbReference>
<evidence type="ECO:0000313" key="5">
    <source>
        <dbReference type="Proteomes" id="UP001602245"/>
    </source>
</evidence>
<sequence>MPRVLLQRDAEMATLDSRLGDVRAGTGRLILVEGPAGIGKSSLIAAAARAAAASGVRVLRAWGGPLEHDAGWGIARQLFAPLRGGTEWETLAVGAAALSRRALDADGAEPALDGEAMHAAAHGLVWLACGLAERGPALLVVDDVHWADAPSLRWLLQLVRQIADLPLGILCAVRSGEPPSEPALVADLLAATDEPPVRPGPLGPAAVEAVVDERLPGAAPGFAQSCHAATAGNPFLLGALLSHLRSERVDPTAEVAARLSSFGPEQVARAIERQLSRLPAGAEALARAFAVLGRGAPLRHAAELAGIETREAAKIADRLRSAGLLNYRELVHPLVAGALYQGLPADERAQWHGRAAAILTRERADPEAVALHLLHSEPARDAETVRTLRSAADGATRRGAPESAAAFLRRALAEPPPDRADEADVRCRLGLVLAAQVGPGALGLLDSAVEMAADPRQRARLALASARALGLAGYFEDAVRLCRLGLSQPEGADPEVLSRLEAEMIGDLCIRAGGAAEAHELVRRAAPSEMPVWRVCEAWEALCDARPADEPRAWLATPLPPEDYDSILATFAKFSLIVYGDIDEARDRCTALIDLARPRGWRIALAHGSFLRSMAHLAAGRIRDAEADARLAYDFKRANSPPAALLWSIFPLVEALIELDEPAEADAVLTATGEPSEGWIATGLLLERRARLRLAQHRPADAHADLTAAAGTWKELDVTHPGLATWRVDDCRALVALGDARAARLLAEEHLVLADRLGLPGPRGAGLRALAGTLEHDAAAEVLREAVSVLAPSPCRLEYVRVLAALGATLRRANHRAAAREPLTKALGLAEQGGMRLLARRCREELRATGARPRSDSLALTPAEHRVATMAASGLSNREIAQQLYVTRRTVETHLTHVFQKLGCDTRSGLSGCLAGGDGQ</sequence>
<keyword evidence="2 4" id="KW-0067">ATP-binding</keyword>
<organism evidence="4 5">
    <name type="scientific">Paractinoplanes globisporus</name>
    <dbReference type="NCBI Taxonomy" id="113565"/>
    <lineage>
        <taxon>Bacteria</taxon>
        <taxon>Bacillati</taxon>
        <taxon>Actinomycetota</taxon>
        <taxon>Actinomycetes</taxon>
        <taxon>Micromonosporales</taxon>
        <taxon>Micromonosporaceae</taxon>
        <taxon>Paractinoplanes</taxon>
    </lineage>
</organism>
<evidence type="ECO:0000256" key="2">
    <source>
        <dbReference type="ARBA" id="ARBA00022840"/>
    </source>
</evidence>
<dbReference type="InterPro" id="IPR027417">
    <property type="entry name" value="P-loop_NTPase"/>
</dbReference>
<dbReference type="PROSITE" id="PS50043">
    <property type="entry name" value="HTH_LUXR_2"/>
    <property type="match status" value="1"/>
</dbReference>
<dbReference type="CDD" id="cd06170">
    <property type="entry name" value="LuxR_C_like"/>
    <property type="match status" value="1"/>
</dbReference>
<evidence type="ECO:0000313" key="4">
    <source>
        <dbReference type="EMBL" id="MFF5291112.1"/>
    </source>
</evidence>
<dbReference type="InterPro" id="IPR041664">
    <property type="entry name" value="AAA_16"/>
</dbReference>
<protein>
    <submittedName>
        <fullName evidence="4">ATP-binding protein</fullName>
    </submittedName>
</protein>
<dbReference type="SUPFAM" id="SSF46894">
    <property type="entry name" value="C-terminal effector domain of the bipartite response regulators"/>
    <property type="match status" value="1"/>
</dbReference>
<dbReference type="Gene3D" id="1.10.10.10">
    <property type="entry name" value="Winged helix-like DNA-binding domain superfamily/Winged helix DNA-binding domain"/>
    <property type="match status" value="1"/>
</dbReference>
<dbReference type="Proteomes" id="UP001602245">
    <property type="component" value="Unassembled WGS sequence"/>
</dbReference>
<reference evidence="4 5" key="1">
    <citation type="submission" date="2024-10" db="EMBL/GenBank/DDBJ databases">
        <title>The Natural Products Discovery Center: Release of the First 8490 Sequenced Strains for Exploring Actinobacteria Biosynthetic Diversity.</title>
        <authorList>
            <person name="Kalkreuter E."/>
            <person name="Kautsar S.A."/>
            <person name="Yang D."/>
            <person name="Bader C.D."/>
            <person name="Teijaro C.N."/>
            <person name="Fluegel L."/>
            <person name="Davis C.M."/>
            <person name="Simpson J.R."/>
            <person name="Lauterbach L."/>
            <person name="Steele A.D."/>
            <person name="Gui C."/>
            <person name="Meng S."/>
            <person name="Li G."/>
            <person name="Viehrig K."/>
            <person name="Ye F."/>
            <person name="Su P."/>
            <person name="Kiefer A.F."/>
            <person name="Nichols A."/>
            <person name="Cepeda A.J."/>
            <person name="Yan W."/>
            <person name="Fan B."/>
            <person name="Jiang Y."/>
            <person name="Adhikari A."/>
            <person name="Zheng C.-J."/>
            <person name="Schuster L."/>
            <person name="Cowan T.M."/>
            <person name="Smanski M.J."/>
            <person name="Chevrette M.G."/>
            <person name="De Carvalho L.P.S."/>
            <person name="Shen B."/>
        </authorList>
    </citation>
    <scope>NUCLEOTIDE SEQUENCE [LARGE SCALE GENOMIC DNA]</scope>
    <source>
        <strain evidence="4 5">NPDC000087</strain>
    </source>
</reference>
<accession>A0ABW6WCT2</accession>
<dbReference type="InterPro" id="IPR036388">
    <property type="entry name" value="WH-like_DNA-bd_sf"/>
</dbReference>
<dbReference type="EMBL" id="JBIAZU010000003">
    <property type="protein sequence ID" value="MFF5291112.1"/>
    <property type="molecule type" value="Genomic_DNA"/>
</dbReference>
<dbReference type="Pfam" id="PF13191">
    <property type="entry name" value="AAA_16"/>
    <property type="match status" value="1"/>
</dbReference>